<evidence type="ECO:0000313" key="3">
    <source>
        <dbReference type="EMBL" id="KJL34332.1"/>
    </source>
</evidence>
<dbReference type="InterPro" id="IPR046719">
    <property type="entry name" value="DUF6611"/>
</dbReference>
<dbReference type="Pfam" id="PF20315">
    <property type="entry name" value="DUF6611"/>
    <property type="match status" value="1"/>
</dbReference>
<reference evidence="3 4" key="1">
    <citation type="submission" date="2015-02" db="EMBL/GenBank/DDBJ databases">
        <title>Draft genome sequences of ten Microbacterium spp. with emphasis on heavy metal contaminated environments.</title>
        <authorList>
            <person name="Corretto E."/>
        </authorList>
    </citation>
    <scope>NUCLEOTIDE SEQUENCE [LARGE SCALE GENOMIC DNA]</scope>
    <source>
        <strain evidence="3 4">ARN176</strain>
    </source>
</reference>
<protein>
    <submittedName>
        <fullName evidence="3">Uncharacterized protein</fullName>
    </submittedName>
</protein>
<evidence type="ECO:0000256" key="1">
    <source>
        <dbReference type="SAM" id="MobiDB-lite"/>
    </source>
</evidence>
<organism evidence="3 4">
    <name type="scientific">Microbacterium azadirachtae</name>
    <dbReference type="NCBI Taxonomy" id="582680"/>
    <lineage>
        <taxon>Bacteria</taxon>
        <taxon>Bacillati</taxon>
        <taxon>Actinomycetota</taxon>
        <taxon>Actinomycetes</taxon>
        <taxon>Micrococcales</taxon>
        <taxon>Microbacteriaceae</taxon>
        <taxon>Microbacterium</taxon>
    </lineage>
</organism>
<dbReference type="STRING" id="582680.RS86_01119"/>
<name>A0A0F0LM87_9MICO</name>
<proteinExistence type="predicted"/>
<comment type="caution">
    <text evidence="3">The sequence shown here is derived from an EMBL/GenBank/DDBJ whole genome shotgun (WGS) entry which is preliminary data.</text>
</comment>
<dbReference type="PATRIC" id="fig|582680.6.peg.1154"/>
<sequence>MVMEQRFTPSEHRHPAAVARRPRPHWGHLSRSVSRYGVVSSELVIYSPDASESDRRWAELSRMFGTVVAGGALLTWIGFAAAGVSPLIALLTIAAIAIAAGIVLARSTRAVRHGAARVASCTSGLRPDTADREAQRRLDALADAMQQASEDYRAGAMDPERFLQVWRATYAHAQA</sequence>
<feature type="transmembrane region" description="Helical" evidence="2">
    <location>
        <begin position="87"/>
        <end position="105"/>
    </location>
</feature>
<keyword evidence="2" id="KW-0472">Membrane</keyword>
<keyword evidence="4" id="KW-1185">Reference proteome</keyword>
<dbReference type="AlphaFoldDB" id="A0A0F0LM87"/>
<feature type="transmembrane region" description="Helical" evidence="2">
    <location>
        <begin position="63"/>
        <end position="81"/>
    </location>
</feature>
<keyword evidence="2" id="KW-1133">Transmembrane helix</keyword>
<evidence type="ECO:0000313" key="4">
    <source>
        <dbReference type="Proteomes" id="UP000033740"/>
    </source>
</evidence>
<feature type="region of interest" description="Disordered" evidence="1">
    <location>
        <begin position="1"/>
        <end position="21"/>
    </location>
</feature>
<evidence type="ECO:0000256" key="2">
    <source>
        <dbReference type="SAM" id="Phobius"/>
    </source>
</evidence>
<dbReference type="RefSeq" id="WP_045271213.1">
    <property type="nucleotide sequence ID" value="NZ_JYIX01000029.1"/>
</dbReference>
<gene>
    <name evidence="3" type="ORF">RS86_01119</name>
</gene>
<dbReference type="Proteomes" id="UP000033740">
    <property type="component" value="Unassembled WGS sequence"/>
</dbReference>
<dbReference type="EMBL" id="JYIX01000029">
    <property type="protein sequence ID" value="KJL34332.1"/>
    <property type="molecule type" value="Genomic_DNA"/>
</dbReference>
<keyword evidence="2" id="KW-0812">Transmembrane</keyword>
<accession>A0A0F0LM87</accession>